<reference evidence="11 12" key="2">
    <citation type="submission" date="2016-08" db="EMBL/GenBank/DDBJ databases">
        <title>Pervasive Adenine N6-methylation of Active Genes in Fungi.</title>
        <authorList>
            <consortium name="DOE Joint Genome Institute"/>
            <person name="Mondo S.J."/>
            <person name="Dannebaum R.O."/>
            <person name="Kuo R.C."/>
            <person name="Labutti K."/>
            <person name="Haridas S."/>
            <person name="Kuo A."/>
            <person name="Salamov A."/>
            <person name="Ahrendt S.R."/>
            <person name="Lipzen A."/>
            <person name="Sullivan W."/>
            <person name="Andreopoulos W.B."/>
            <person name="Clum A."/>
            <person name="Lindquist E."/>
            <person name="Daum C."/>
            <person name="Ramamoorthy G.K."/>
            <person name="Gryganskyi A."/>
            <person name="Culley D."/>
            <person name="Magnuson J.K."/>
            <person name="James T.Y."/>
            <person name="O'Malley M.A."/>
            <person name="Stajich J.E."/>
            <person name="Spatafora J.W."/>
            <person name="Visel A."/>
            <person name="Grigoriev I.V."/>
        </authorList>
    </citation>
    <scope>NUCLEOTIDE SEQUENCE [LARGE SCALE GENOMIC DNA]</scope>
    <source>
        <strain evidence="12">finn</strain>
    </source>
</reference>
<evidence type="ECO:0000256" key="3">
    <source>
        <dbReference type="ARBA" id="ARBA00004613"/>
    </source>
</evidence>
<evidence type="ECO:0000256" key="9">
    <source>
        <dbReference type="SAM" id="Phobius"/>
    </source>
</evidence>
<organism evidence="11 12">
    <name type="scientific">Piromyces finnis</name>
    <dbReference type="NCBI Taxonomy" id="1754191"/>
    <lineage>
        <taxon>Eukaryota</taxon>
        <taxon>Fungi</taxon>
        <taxon>Fungi incertae sedis</taxon>
        <taxon>Chytridiomycota</taxon>
        <taxon>Chytridiomycota incertae sedis</taxon>
        <taxon>Neocallimastigomycetes</taxon>
        <taxon>Neocallimastigales</taxon>
        <taxon>Neocallimastigaceae</taxon>
        <taxon>Piromyces</taxon>
    </lineage>
</organism>
<keyword evidence="12" id="KW-1185">Reference proteome</keyword>
<protein>
    <recommendedName>
        <fullName evidence="10">EGF-like domain-containing protein</fullName>
    </recommendedName>
</protein>
<dbReference type="Gene3D" id="2.10.25.10">
    <property type="entry name" value="Laminin"/>
    <property type="match status" value="1"/>
</dbReference>
<evidence type="ECO:0000313" key="12">
    <source>
        <dbReference type="Proteomes" id="UP000193719"/>
    </source>
</evidence>
<keyword evidence="5" id="KW-0732">Signal</keyword>
<keyword evidence="9" id="KW-0812">Transmembrane</keyword>
<dbReference type="GO" id="GO:0005576">
    <property type="term" value="C:extracellular region"/>
    <property type="evidence" value="ECO:0007669"/>
    <property type="project" value="UniProtKB-SubCell"/>
</dbReference>
<comment type="subcellular location">
    <subcellularLocation>
        <location evidence="1">Cell envelope</location>
    </subcellularLocation>
    <subcellularLocation>
        <location evidence="2">Cell outer membrane</location>
    </subcellularLocation>
    <subcellularLocation>
        <location evidence="3">Secreted</location>
    </subcellularLocation>
</comment>
<keyword evidence="4" id="KW-0964">Secreted</keyword>
<dbReference type="Proteomes" id="UP000193719">
    <property type="component" value="Unassembled WGS sequence"/>
</dbReference>
<feature type="transmembrane region" description="Helical" evidence="9">
    <location>
        <begin position="549"/>
        <end position="569"/>
    </location>
</feature>
<keyword evidence="7" id="KW-0998">Cell outer membrane</keyword>
<feature type="domain" description="EGF-like" evidence="10">
    <location>
        <begin position="502"/>
        <end position="535"/>
    </location>
</feature>
<reference evidence="11 12" key="1">
    <citation type="submission" date="2016-08" db="EMBL/GenBank/DDBJ databases">
        <title>Genomes of anaerobic fungi encode conserved fungal cellulosomes for biomass hydrolysis.</title>
        <authorList>
            <consortium name="DOE Joint Genome Institute"/>
            <person name="Haitjema C.H."/>
            <person name="Gilmore S.P."/>
            <person name="Henske J.K."/>
            <person name="Solomon K.V."/>
            <person name="De Groot R."/>
            <person name="Kuo A."/>
            <person name="Mondo S.J."/>
            <person name="Salamov A.A."/>
            <person name="Labutti K."/>
            <person name="Zhao Z."/>
            <person name="Chiniquy J."/>
            <person name="Barry K."/>
            <person name="Brewer H.M."/>
            <person name="Purvine S.O."/>
            <person name="Wright A.T."/>
            <person name="Boxma B."/>
            <person name="Van Alen T."/>
            <person name="Hackstein J.H."/>
            <person name="Baker S.E."/>
            <person name="Grigoriev I.V."/>
            <person name="O'Malley M.A."/>
        </authorList>
    </citation>
    <scope>NUCLEOTIDE SEQUENCE [LARGE SCALE GENOMIC DNA]</scope>
    <source>
        <strain evidence="12">finn</strain>
    </source>
</reference>
<dbReference type="NCBIfam" id="TIGR01376">
    <property type="entry name" value="POMP_repeat"/>
    <property type="match status" value="1"/>
</dbReference>
<accession>A0A1Y1VM47</accession>
<dbReference type="PROSITE" id="PS50026">
    <property type="entry name" value="EGF_3"/>
    <property type="match status" value="1"/>
</dbReference>
<keyword evidence="8" id="KW-0245">EGF-like domain</keyword>
<evidence type="ECO:0000259" key="10">
    <source>
        <dbReference type="PROSITE" id="PS50026"/>
    </source>
</evidence>
<dbReference type="InterPro" id="IPR000742">
    <property type="entry name" value="EGF"/>
</dbReference>
<evidence type="ECO:0000256" key="4">
    <source>
        <dbReference type="ARBA" id="ARBA00022525"/>
    </source>
</evidence>
<evidence type="ECO:0000256" key="1">
    <source>
        <dbReference type="ARBA" id="ARBA00004196"/>
    </source>
</evidence>
<dbReference type="OrthoDB" id="6262482at2759"/>
<feature type="disulfide bond" evidence="8">
    <location>
        <begin position="506"/>
        <end position="516"/>
    </location>
</feature>
<dbReference type="AlphaFoldDB" id="A0A1Y1VM47"/>
<keyword evidence="9" id="KW-1133">Transmembrane helix</keyword>
<gene>
    <name evidence="11" type="ORF">BCR36DRAFT_275911</name>
</gene>
<evidence type="ECO:0000256" key="7">
    <source>
        <dbReference type="ARBA" id="ARBA00023237"/>
    </source>
</evidence>
<comment type="caution">
    <text evidence="8">Lacks conserved residue(s) required for the propagation of feature annotation.</text>
</comment>
<evidence type="ECO:0000256" key="6">
    <source>
        <dbReference type="ARBA" id="ARBA00023136"/>
    </source>
</evidence>
<dbReference type="InterPro" id="IPR003368">
    <property type="entry name" value="POMP_repeat"/>
</dbReference>
<dbReference type="EMBL" id="MCFH01000003">
    <property type="protein sequence ID" value="ORX59206.1"/>
    <property type="molecule type" value="Genomic_DNA"/>
</dbReference>
<name>A0A1Y1VM47_9FUNG</name>
<proteinExistence type="predicted"/>
<evidence type="ECO:0000256" key="5">
    <source>
        <dbReference type="ARBA" id="ARBA00022729"/>
    </source>
</evidence>
<evidence type="ECO:0000256" key="2">
    <source>
        <dbReference type="ARBA" id="ARBA00004442"/>
    </source>
</evidence>
<evidence type="ECO:0000313" key="11">
    <source>
        <dbReference type="EMBL" id="ORX59206.1"/>
    </source>
</evidence>
<sequence length="582" mass="67327">MTNFYGKNLCYGDVINVEGDGKIALSNFHVENIYFKYENSLIKTHNPQKNGPNVSLSSCSIKNLYQNFEFYSASLITINQGIVKFDNCNIDNINGIKMGLTSQENQGIVHFISTVINNIYSKYPEPIFYSKNYYKYFSERSLLKIVFFFLFNKKLYNIHECYKTNSCNSFKEKFSETFDSSLLYHSSEIKITLNHCSFDHIYGKKGMKLNDGYISFKNSQIVNSYFENGFLYYPNNNNKEIEVSYNFENVTFSNNKSNKGTFLHISDVISGSKFLLDVRKSNFINNTAEYFGGVIYSEAKKDFSCYNLIFKNSIFEDNTAILGKISYVFDIEHEMLFFPTSLLDDLKSFNNNFVTNPTYLMFDEDYNNTIEIYSGDRIDQEYSSSIYDDYGNKFSLSDDISNSKIEDLIFYEMLFYGKKNEVLRSKIYGSTKSYCLNNSCKFKNLRLVGPPGDYVLELKIVGFGNYEEFLNNSIKLNVKIKECNEPGYIYQDKDGENIKSCYKPICNPKCSNQGVCINDNICDCSKTTYTGRICSERNRLGKNKIFNQIIYIISIGFIIVTIGSIYFVFHHRKNEIIKAGNI</sequence>
<keyword evidence="8" id="KW-1015">Disulfide bond</keyword>
<evidence type="ECO:0000256" key="8">
    <source>
        <dbReference type="PROSITE-ProRule" id="PRU00076"/>
    </source>
</evidence>
<keyword evidence="6 9" id="KW-0472">Membrane</keyword>
<comment type="caution">
    <text evidence="11">The sequence shown here is derived from an EMBL/GenBank/DDBJ whole genome shotgun (WGS) entry which is preliminary data.</text>
</comment>